<reference evidence="1" key="2">
    <citation type="journal article" date="2022" name="New Phytol.">
        <title>Evolutionary transition to the ectomycorrhizal habit in the genomes of a hyperdiverse lineage of mushroom-forming fungi.</title>
        <authorList>
            <person name="Looney B."/>
            <person name="Miyauchi S."/>
            <person name="Morin E."/>
            <person name="Drula E."/>
            <person name="Courty P.E."/>
            <person name="Kohler A."/>
            <person name="Kuo A."/>
            <person name="LaButti K."/>
            <person name="Pangilinan J."/>
            <person name="Lipzen A."/>
            <person name="Riley R."/>
            <person name="Andreopoulos W."/>
            <person name="He G."/>
            <person name="Johnson J."/>
            <person name="Nolan M."/>
            <person name="Tritt A."/>
            <person name="Barry K.W."/>
            <person name="Grigoriev I.V."/>
            <person name="Nagy L.G."/>
            <person name="Hibbett D."/>
            <person name="Henrissat B."/>
            <person name="Matheny P.B."/>
            <person name="Labbe J."/>
            <person name="Martin F.M."/>
        </authorList>
    </citation>
    <scope>NUCLEOTIDE SEQUENCE</scope>
    <source>
        <strain evidence="1">EC-137</strain>
    </source>
</reference>
<organism evidence="1 2">
    <name type="scientific">Vararia minispora EC-137</name>
    <dbReference type="NCBI Taxonomy" id="1314806"/>
    <lineage>
        <taxon>Eukaryota</taxon>
        <taxon>Fungi</taxon>
        <taxon>Dikarya</taxon>
        <taxon>Basidiomycota</taxon>
        <taxon>Agaricomycotina</taxon>
        <taxon>Agaricomycetes</taxon>
        <taxon>Russulales</taxon>
        <taxon>Lachnocladiaceae</taxon>
        <taxon>Vararia</taxon>
    </lineage>
</organism>
<accession>A0ACB8QI13</accession>
<keyword evidence="2" id="KW-1185">Reference proteome</keyword>
<name>A0ACB8QI13_9AGAM</name>
<comment type="caution">
    <text evidence="1">The sequence shown here is derived from an EMBL/GenBank/DDBJ whole genome shotgun (WGS) entry which is preliminary data.</text>
</comment>
<gene>
    <name evidence="1" type="ORF">K488DRAFT_79178</name>
</gene>
<proteinExistence type="predicted"/>
<protein>
    <submittedName>
        <fullName evidence="1">Glycoside hydrolase family 27 protein</fullName>
    </submittedName>
</protein>
<evidence type="ECO:0000313" key="1">
    <source>
        <dbReference type="EMBL" id="KAI0031218.1"/>
    </source>
</evidence>
<keyword evidence="1" id="KW-0378">Hydrolase</keyword>
<evidence type="ECO:0000313" key="2">
    <source>
        <dbReference type="Proteomes" id="UP000814128"/>
    </source>
</evidence>
<sequence length="545" mass="57480">MHSFWVWGLLVAAARTSYALDNGIARTPSMGWNPYNAFSCNAVQSQYEAQAQLLVDLGLSALGYDIVSLDCGWQGTNRTSNGTFTWSATAIPNGIPALSGFIHGLGLKFAVYSDGGYFSCDASGGTKHWIGSLGFEAQDAQTFVNWGADYLKYDNCYSVSPTDFVDYSPSFSLTTHYATMRDALKATGKAVVFSMCEWGLQDPARWPGTDFGHSWRMSNDIADSWADVLRIINELVPITGFAGPGGFNDMDLLEVGNSGMTIDEQTSHFAFWAAAKSPLFISTDLSKISSSALSLLKNKGLIAVNQDSLGKSIGFRRRYTNISDVWSGPLSDGSTVAVVINLAGTTSNVTFKLSDVGFSSAHAVDLLSGASLGMISGSLSRTLNAHGSIVLQLSNAVSTPALTFKFYSAAASTNILSNGAATRAVNSSVTVVGELGGPSRGVLTITGIDGGSSGGSKLVSIDYINADWTQSTNVPCANCRFAFLSVNGGAPVGVQMPISGMTWDIVLTGYLVELSGFKSGTSNTITISNPTGQFAPDILRVGVQV</sequence>
<dbReference type="EMBL" id="MU273588">
    <property type="protein sequence ID" value="KAI0031218.1"/>
    <property type="molecule type" value="Genomic_DNA"/>
</dbReference>
<dbReference type="Proteomes" id="UP000814128">
    <property type="component" value="Unassembled WGS sequence"/>
</dbReference>
<reference evidence="1" key="1">
    <citation type="submission" date="2021-02" db="EMBL/GenBank/DDBJ databases">
        <authorList>
            <consortium name="DOE Joint Genome Institute"/>
            <person name="Ahrendt S."/>
            <person name="Looney B.P."/>
            <person name="Miyauchi S."/>
            <person name="Morin E."/>
            <person name="Drula E."/>
            <person name="Courty P.E."/>
            <person name="Chicoki N."/>
            <person name="Fauchery L."/>
            <person name="Kohler A."/>
            <person name="Kuo A."/>
            <person name="Labutti K."/>
            <person name="Pangilinan J."/>
            <person name="Lipzen A."/>
            <person name="Riley R."/>
            <person name="Andreopoulos W."/>
            <person name="He G."/>
            <person name="Johnson J."/>
            <person name="Barry K.W."/>
            <person name="Grigoriev I.V."/>
            <person name="Nagy L."/>
            <person name="Hibbett D."/>
            <person name="Henrissat B."/>
            <person name="Matheny P.B."/>
            <person name="Labbe J."/>
            <person name="Martin F."/>
        </authorList>
    </citation>
    <scope>NUCLEOTIDE SEQUENCE</scope>
    <source>
        <strain evidence="1">EC-137</strain>
    </source>
</reference>